<name>A0A915DF37_9BILA</name>
<keyword evidence="2" id="KW-1185">Reference proteome</keyword>
<protein>
    <submittedName>
        <fullName evidence="3">Uncharacterized protein</fullName>
    </submittedName>
</protein>
<sequence>MLVDTIISDKKNPKTGTRTANPTADNRCECVPGFLFDGKKCILTSHDQPASSNATSCTANEDQLSSIASPPCAKYHQNVRLEVLVWARV</sequence>
<dbReference type="AlphaFoldDB" id="A0A915DF37"/>
<reference evidence="3" key="1">
    <citation type="submission" date="2022-11" db="UniProtKB">
        <authorList>
            <consortium name="WormBaseParasite"/>
        </authorList>
    </citation>
    <scope>IDENTIFICATION</scope>
</reference>
<evidence type="ECO:0000313" key="2">
    <source>
        <dbReference type="Proteomes" id="UP000887574"/>
    </source>
</evidence>
<dbReference type="WBParaSite" id="jg19201">
    <property type="protein sequence ID" value="jg19201"/>
    <property type="gene ID" value="jg19201"/>
</dbReference>
<evidence type="ECO:0000256" key="1">
    <source>
        <dbReference type="SAM" id="MobiDB-lite"/>
    </source>
</evidence>
<proteinExistence type="predicted"/>
<dbReference type="Proteomes" id="UP000887574">
    <property type="component" value="Unplaced"/>
</dbReference>
<organism evidence="2 3">
    <name type="scientific">Ditylenchus dipsaci</name>
    <dbReference type="NCBI Taxonomy" id="166011"/>
    <lineage>
        <taxon>Eukaryota</taxon>
        <taxon>Metazoa</taxon>
        <taxon>Ecdysozoa</taxon>
        <taxon>Nematoda</taxon>
        <taxon>Chromadorea</taxon>
        <taxon>Rhabditida</taxon>
        <taxon>Tylenchina</taxon>
        <taxon>Tylenchomorpha</taxon>
        <taxon>Sphaerularioidea</taxon>
        <taxon>Anguinidae</taxon>
        <taxon>Anguininae</taxon>
        <taxon>Ditylenchus</taxon>
    </lineage>
</organism>
<feature type="region of interest" description="Disordered" evidence="1">
    <location>
        <begin position="1"/>
        <end position="22"/>
    </location>
</feature>
<evidence type="ECO:0000313" key="3">
    <source>
        <dbReference type="WBParaSite" id="jg19201"/>
    </source>
</evidence>
<accession>A0A915DF37</accession>